<dbReference type="AlphaFoldDB" id="X0GJM3"/>
<sequence>MSRLLLKPRKKTSNSEPTNTKDAEGVSTLRASRSPVGKEGHQAALENGIMVNQKPADT</sequence>
<accession>X0GJM3</accession>
<evidence type="ECO:0000256" key="1">
    <source>
        <dbReference type="SAM" id="MobiDB-lite"/>
    </source>
</evidence>
<proteinExistence type="predicted"/>
<dbReference type="Proteomes" id="UP000030676">
    <property type="component" value="Unassembled WGS sequence"/>
</dbReference>
<dbReference type="EMBL" id="KK035181">
    <property type="protein sequence ID" value="EXL63508.1"/>
    <property type="molecule type" value="Genomic_DNA"/>
</dbReference>
<organism evidence="2">
    <name type="scientific">Fusarium oxysporum f. sp. conglutinans race 2 54008</name>
    <dbReference type="NCBI Taxonomy" id="1089457"/>
    <lineage>
        <taxon>Eukaryota</taxon>
        <taxon>Fungi</taxon>
        <taxon>Dikarya</taxon>
        <taxon>Ascomycota</taxon>
        <taxon>Pezizomycotina</taxon>
        <taxon>Sordariomycetes</taxon>
        <taxon>Hypocreomycetidae</taxon>
        <taxon>Hypocreales</taxon>
        <taxon>Nectriaceae</taxon>
        <taxon>Fusarium</taxon>
        <taxon>Fusarium oxysporum species complex</taxon>
    </lineage>
</organism>
<dbReference type="HOGENOM" id="CLU_2979182_0_0_1"/>
<protein>
    <submittedName>
        <fullName evidence="2">Uncharacterized protein</fullName>
    </submittedName>
</protein>
<evidence type="ECO:0000313" key="2">
    <source>
        <dbReference type="EMBL" id="EXL63508.1"/>
    </source>
</evidence>
<reference evidence="2" key="1">
    <citation type="submission" date="2011-11" db="EMBL/GenBank/DDBJ databases">
        <title>The Genome Sequence of Fusarium oxysporum PHW808.</title>
        <authorList>
            <consortium name="The Broad Institute Genome Sequencing Platform"/>
            <person name="Ma L.-J."/>
            <person name="Gale L.R."/>
            <person name="Schwartz D.C."/>
            <person name="Zhou S."/>
            <person name="Corby-Kistler H."/>
            <person name="Young S.K."/>
            <person name="Zeng Q."/>
            <person name="Gargeya S."/>
            <person name="Fitzgerald M."/>
            <person name="Haas B."/>
            <person name="Abouelleil A."/>
            <person name="Alvarado L."/>
            <person name="Arachchi H.M."/>
            <person name="Berlin A."/>
            <person name="Brown A."/>
            <person name="Chapman S.B."/>
            <person name="Chen Z."/>
            <person name="Dunbar C."/>
            <person name="Freedman E."/>
            <person name="Gearin G."/>
            <person name="Goldberg J."/>
            <person name="Griggs A."/>
            <person name="Gujja S."/>
            <person name="Heiman D."/>
            <person name="Howarth C."/>
            <person name="Larson L."/>
            <person name="Lui A."/>
            <person name="MacDonald P.J.P."/>
            <person name="Montmayeur A."/>
            <person name="Murphy C."/>
            <person name="Neiman D."/>
            <person name="Pearson M."/>
            <person name="Priest M."/>
            <person name="Roberts A."/>
            <person name="Saif S."/>
            <person name="Shea T."/>
            <person name="Shenoy N."/>
            <person name="Sisk P."/>
            <person name="Stolte C."/>
            <person name="Sykes S."/>
            <person name="Wortman J."/>
            <person name="Nusbaum C."/>
            <person name="Birren B."/>
        </authorList>
    </citation>
    <scope>NUCLEOTIDE SEQUENCE [LARGE SCALE GENOMIC DNA]</scope>
    <source>
        <strain evidence="2">54008</strain>
    </source>
</reference>
<feature type="compositionally biased region" description="Basic residues" evidence="1">
    <location>
        <begin position="1"/>
        <end position="12"/>
    </location>
</feature>
<gene>
    <name evidence="2" type="ORF">FOPG_20218</name>
</gene>
<reference evidence="2" key="2">
    <citation type="submission" date="2014-03" db="EMBL/GenBank/DDBJ databases">
        <title>The Genome Annotation of Fusarium oxysporum PHW808.</title>
        <authorList>
            <consortium name="The Broad Institute Genomics Platform"/>
            <person name="Ma L.-J."/>
            <person name="Corby-Kistler H."/>
            <person name="Broz K."/>
            <person name="Gale L.R."/>
            <person name="Jonkers W."/>
            <person name="O'Donnell K."/>
            <person name="Ploetz R."/>
            <person name="Steinberg C."/>
            <person name="Schwartz D.C."/>
            <person name="VanEtten H."/>
            <person name="Zhou S."/>
            <person name="Young S.K."/>
            <person name="Zeng Q."/>
            <person name="Gargeya S."/>
            <person name="Fitzgerald M."/>
            <person name="Abouelleil A."/>
            <person name="Alvarado L."/>
            <person name="Chapman S.B."/>
            <person name="Gainer-Dewar J."/>
            <person name="Goldberg J."/>
            <person name="Griggs A."/>
            <person name="Gujja S."/>
            <person name="Hansen M."/>
            <person name="Howarth C."/>
            <person name="Imamovic A."/>
            <person name="Ireland A."/>
            <person name="Larimer J."/>
            <person name="McCowan C."/>
            <person name="Murphy C."/>
            <person name="Pearson M."/>
            <person name="Poon T.W."/>
            <person name="Priest M."/>
            <person name="Roberts A."/>
            <person name="Saif S."/>
            <person name="Shea T."/>
            <person name="Sykes S."/>
            <person name="Wortman J."/>
            <person name="Nusbaum C."/>
            <person name="Birren B."/>
        </authorList>
    </citation>
    <scope>NUCLEOTIDE SEQUENCE</scope>
    <source>
        <strain evidence="2">54008</strain>
    </source>
</reference>
<name>X0GJM3_FUSOX</name>
<feature type="region of interest" description="Disordered" evidence="1">
    <location>
        <begin position="1"/>
        <end position="41"/>
    </location>
</feature>